<dbReference type="Gene3D" id="3.20.20.150">
    <property type="entry name" value="Divalent-metal-dependent TIM barrel enzymes"/>
    <property type="match status" value="1"/>
</dbReference>
<dbReference type="GeneID" id="11596021"/>
<evidence type="ECO:0000313" key="2">
    <source>
        <dbReference type="Proteomes" id="UP000005867"/>
    </source>
</evidence>
<dbReference type="EMBL" id="CP003098">
    <property type="protein sequence ID" value="AET31682.1"/>
    <property type="molecule type" value="Genomic_DNA"/>
</dbReference>
<organism evidence="1 2">
    <name type="scientific">Pyrobaculum ferrireducens</name>
    <dbReference type="NCBI Taxonomy" id="1104324"/>
    <lineage>
        <taxon>Archaea</taxon>
        <taxon>Thermoproteota</taxon>
        <taxon>Thermoprotei</taxon>
        <taxon>Thermoproteales</taxon>
        <taxon>Thermoproteaceae</taxon>
        <taxon>Pyrobaculum</taxon>
    </lineage>
</organism>
<keyword evidence="2" id="KW-1185">Reference proteome</keyword>
<gene>
    <name evidence="1" type="ORF">P186_0221</name>
</gene>
<dbReference type="KEGG" id="pyr:P186_0221"/>
<accession>G7VF66</accession>
<dbReference type="AlphaFoldDB" id="G7VF66"/>
<dbReference type="SUPFAM" id="SSF51658">
    <property type="entry name" value="Xylose isomerase-like"/>
    <property type="match status" value="1"/>
</dbReference>
<dbReference type="HOGENOM" id="CLU_1118248_0_0_2"/>
<reference evidence="1 2" key="1">
    <citation type="journal article" date="2012" name="J. Bacteriol.">
        <title>Complete genome sequence of strain 1860, a crenarchaeon of the genus pyrobaculum able to grow with various electron acceptors.</title>
        <authorList>
            <person name="Mardanov A.V."/>
            <person name="Gumerov V.M."/>
            <person name="Slobodkina G.B."/>
            <person name="Beletsky A.V."/>
            <person name="Bonch-Osmolovskaya E.A."/>
            <person name="Ravin N.V."/>
            <person name="Skryabin K.G."/>
        </authorList>
    </citation>
    <scope>NUCLEOTIDE SEQUENCE [LARGE SCALE GENOMIC DNA]</scope>
    <source>
        <strain evidence="1 2">1860</strain>
    </source>
</reference>
<dbReference type="RefSeq" id="WP_014287510.1">
    <property type="nucleotide sequence ID" value="NC_016645.1"/>
</dbReference>
<sequence length="249" mass="28488">MKFQVYLKRRGRWREFLRLVSERGAPLVLDTGPLDTSRSPIAVAVELEETRPEALVLPPVSIEKLDWYVMLADALEVKRLVIPPPPSLEDIARFYDRAVGYGVEVNWVYGTPPMTRIKDVETVARQVRTTAARIVYDPVKARGVKEIYTSLIALSGYIREIYLSNRRGERGPRLPPFNPIGRINFVEILQVLHLIQWEGRLTIRQAPQYFNELDLQLRIGAEVLDTARNIGVSKKVQKRVSAIINELMT</sequence>
<dbReference type="InterPro" id="IPR036237">
    <property type="entry name" value="Xyl_isomerase-like_sf"/>
</dbReference>
<proteinExistence type="predicted"/>
<evidence type="ECO:0000313" key="1">
    <source>
        <dbReference type="EMBL" id="AET31682.1"/>
    </source>
</evidence>
<dbReference type="Proteomes" id="UP000005867">
    <property type="component" value="Chromosome"/>
</dbReference>
<protein>
    <submittedName>
        <fullName evidence="1">Uncharacterized protein</fullName>
    </submittedName>
</protein>
<dbReference type="BioCyc" id="PSP1104324:GJSN-214-MONOMER"/>
<dbReference type="eggNOG" id="arCOG05551">
    <property type="taxonomic scope" value="Archaea"/>
</dbReference>
<dbReference type="STRING" id="1104324.P186_0221"/>
<name>G7VF66_9CREN</name>
<dbReference type="OrthoDB" id="26272at2157"/>